<feature type="compositionally biased region" description="Low complexity" evidence="6">
    <location>
        <begin position="471"/>
        <end position="482"/>
    </location>
</feature>
<dbReference type="GO" id="GO:0016260">
    <property type="term" value="P:selenocysteine biosynthetic process"/>
    <property type="evidence" value="ECO:0007669"/>
    <property type="project" value="TreeGrafter"/>
</dbReference>
<dbReference type="InterPro" id="IPR016188">
    <property type="entry name" value="PurM-like_N"/>
</dbReference>
<evidence type="ECO:0000256" key="1">
    <source>
        <dbReference type="ARBA" id="ARBA00022679"/>
    </source>
</evidence>
<name>F4XMF0_9CYAN</name>
<dbReference type="CDD" id="cd02195">
    <property type="entry name" value="SelD"/>
    <property type="match status" value="1"/>
</dbReference>
<dbReference type="Gene3D" id="3.30.1330.10">
    <property type="entry name" value="PurM-like, N-terminal domain"/>
    <property type="match status" value="1"/>
</dbReference>
<reference evidence="11" key="1">
    <citation type="journal article" date="2011" name="Proc. Natl. Acad. Sci. U.S.A.">
        <title>Genomic insights into the physiology and ecology of the marine filamentous cyanobacterium Lyngbya majuscula.</title>
        <authorList>
            <person name="Jones A.C."/>
            <person name="Monroe E.A."/>
            <person name="Podell S."/>
            <person name="Hess W.R."/>
            <person name="Klages S."/>
            <person name="Esquenazi E."/>
            <person name="Niessen S."/>
            <person name="Hoover H."/>
            <person name="Rothmann M."/>
            <person name="Lasken R.S."/>
            <person name="Yates J.R.III."/>
            <person name="Reinhardt R."/>
            <person name="Kube M."/>
            <person name="Burkart M.D."/>
            <person name="Allen E.E."/>
            <person name="Dorrestein P.C."/>
            <person name="Gerwick W.H."/>
            <person name="Gerwick L."/>
        </authorList>
    </citation>
    <scope>NUCLEOTIDE SEQUENCE [LARGE SCALE GENOMIC DNA]</scope>
    <source>
        <strain evidence="11">3L</strain>
    </source>
</reference>
<dbReference type="InterPro" id="IPR010918">
    <property type="entry name" value="PurM-like_C_dom"/>
</dbReference>
<dbReference type="eggNOG" id="COG0709">
    <property type="taxonomic scope" value="Bacteria"/>
</dbReference>
<dbReference type="PANTHER" id="PTHR10256">
    <property type="entry name" value="SELENIDE, WATER DIKINASE"/>
    <property type="match status" value="1"/>
</dbReference>
<dbReference type="NCBIfam" id="TIGR03169">
    <property type="entry name" value="Nterm_to_SelD"/>
    <property type="match status" value="1"/>
</dbReference>
<organism evidence="10 11">
    <name type="scientific">Moorena producens 3L</name>
    <dbReference type="NCBI Taxonomy" id="489825"/>
    <lineage>
        <taxon>Bacteria</taxon>
        <taxon>Bacillati</taxon>
        <taxon>Cyanobacteriota</taxon>
        <taxon>Cyanophyceae</taxon>
        <taxon>Coleofasciculales</taxon>
        <taxon>Coleofasciculaceae</taxon>
        <taxon>Moorena</taxon>
    </lineage>
</organism>
<dbReference type="InterPro" id="IPR004536">
    <property type="entry name" value="SPS/SelD"/>
</dbReference>
<dbReference type="eggNOG" id="COG1252">
    <property type="taxonomic scope" value="Bacteria"/>
</dbReference>
<dbReference type="NCBIfam" id="TIGR00476">
    <property type="entry name" value="selD"/>
    <property type="match status" value="1"/>
</dbReference>
<evidence type="ECO:0000313" key="11">
    <source>
        <dbReference type="Proteomes" id="UP000003959"/>
    </source>
</evidence>
<dbReference type="GO" id="GO:0004756">
    <property type="term" value="F:selenide, water dikinase activity"/>
    <property type="evidence" value="ECO:0007669"/>
    <property type="project" value="UniProtKB-EC"/>
</dbReference>
<keyword evidence="4" id="KW-0067">ATP-binding</keyword>
<keyword evidence="3" id="KW-0418">Kinase</keyword>
<feature type="domain" description="PurM-like N-terminal" evidence="7">
    <location>
        <begin position="522"/>
        <end position="631"/>
    </location>
</feature>
<evidence type="ECO:0000256" key="6">
    <source>
        <dbReference type="SAM" id="MobiDB-lite"/>
    </source>
</evidence>
<keyword evidence="5" id="KW-0711">Selenium</keyword>
<proteinExistence type="predicted"/>
<feature type="domain" description="FAD/NAD(P)-binding" evidence="9">
    <location>
        <begin position="34"/>
        <end position="380"/>
    </location>
</feature>
<feature type="domain" description="PurM-like C-terminal" evidence="8">
    <location>
        <begin position="643"/>
        <end position="816"/>
    </location>
</feature>
<evidence type="ECO:0000259" key="8">
    <source>
        <dbReference type="Pfam" id="PF02769"/>
    </source>
</evidence>
<dbReference type="Pfam" id="PF07992">
    <property type="entry name" value="Pyr_redox_2"/>
    <property type="match status" value="1"/>
</dbReference>
<dbReference type="Pfam" id="PF00586">
    <property type="entry name" value="AIRS"/>
    <property type="match status" value="1"/>
</dbReference>
<dbReference type="PANTHER" id="PTHR10256:SF0">
    <property type="entry name" value="INACTIVE SELENIDE, WATER DIKINASE-LIKE PROTEIN-RELATED"/>
    <property type="match status" value="1"/>
</dbReference>
<dbReference type="AlphaFoldDB" id="F4XMF0"/>
<dbReference type="InterPro" id="IPR036676">
    <property type="entry name" value="PurM-like_C_sf"/>
</dbReference>
<dbReference type="EC" id="2.7.9.3" evidence="10"/>
<dbReference type="InterPro" id="IPR017584">
    <property type="entry name" value="Pyridine_nucleo_diS_OxRdtase_N"/>
</dbReference>
<dbReference type="GO" id="GO:0005737">
    <property type="term" value="C:cytoplasm"/>
    <property type="evidence" value="ECO:0007669"/>
    <property type="project" value="TreeGrafter"/>
</dbReference>
<keyword evidence="1 10" id="KW-0808">Transferase</keyword>
<keyword evidence="11" id="KW-1185">Reference proteome</keyword>
<keyword evidence="2" id="KW-0547">Nucleotide-binding</keyword>
<dbReference type="Gene3D" id="3.50.50.100">
    <property type="match status" value="1"/>
</dbReference>
<feature type="compositionally biased region" description="Basic and acidic residues" evidence="6">
    <location>
        <begin position="460"/>
        <end position="469"/>
    </location>
</feature>
<dbReference type="Gene3D" id="3.90.650.10">
    <property type="entry name" value="PurM-like C-terminal domain"/>
    <property type="match status" value="1"/>
</dbReference>
<dbReference type="InterPro" id="IPR036188">
    <property type="entry name" value="FAD/NAD-bd_sf"/>
</dbReference>
<sequence>MWVLLNQNLDKLKTAFSIFSTGLMQAAPQPITTDLVLVGGGHSHAIALKKFAMKPLPGVRITLITDNAHTPYSGMLPGHVAGFYSYDEAHIDLRRLAVFSKAQLYLDQGIGLELTEKKVICANHPPVAFDYLSIDIGSTPATVGTPGAAKYSIPAKPVPLFLAAWEQIAAQVEQNPMDPFTLGIVGGGAGGVELALNMQAKLHGILTDAGQPTEKLQVHLFHRGTQLLPQHNRSVSRHLEKIFLQRGIRLHLGERVSEIAANGDDHPLGACPSYTNISSESILLPGNTENEQDAPSTNLQKWVICDSGLKIACHHVFWVTQASAPSWIKASGLATDERGFVLVADTLQSISHPHVFATGDIATMQNYQRPKAGVFAVRQGKPLFENLRRIVLGQKLLPYHPQARYLSLIGTGDKQAIASWSFLEWRSPLLWLWKDQIDRKFMDKFDDLPSMEAEQPSSRGDQESQRQEDNLSSSLLPSPISKPKMHCAGCGSKVGSTILEKVIKRLPIMGGADIMIGLGDPDDAAVLQVPAGQLLVQTVDYFRSLIDDPYIFGQVASNHCLSDIFAMGATPQSALAIVTIPYGTDEKIEETLYQLMSGANKILQDCQSPLIGGHTTEGAELAFGLSCNGLVHPNQLLRKSGMKPGQVLILTKAIGTGTLFAADMRYQAKGRWIEQALESMLLSNQTAAQVLLESGATACTDITGFGLFGHLFEMVKASQVGVELDLDTIPILPGAIETVQAGITSSLHPQNLRLAIYINNATQASDLAKYQLLFDPQTSGGLLAAIPAENLDECIKKLKTFGHKQSSLIGRVIPAPESMPITLNIG</sequence>
<accession>F4XMF0</accession>
<protein>
    <submittedName>
        <fullName evidence="10">Selenophosphate synthase</fullName>
        <ecNumber evidence="10">2.7.9.3</ecNumber>
    </submittedName>
</protein>
<dbReference type="GO" id="GO:0005524">
    <property type="term" value="F:ATP binding"/>
    <property type="evidence" value="ECO:0007669"/>
    <property type="project" value="UniProtKB-KW"/>
</dbReference>
<evidence type="ECO:0000256" key="5">
    <source>
        <dbReference type="ARBA" id="ARBA00023266"/>
    </source>
</evidence>
<dbReference type="InterPro" id="IPR036921">
    <property type="entry name" value="PurM-like_N_sf"/>
</dbReference>
<dbReference type="SUPFAM" id="SSF56042">
    <property type="entry name" value="PurM C-terminal domain-like"/>
    <property type="match status" value="1"/>
</dbReference>
<dbReference type="Proteomes" id="UP000003959">
    <property type="component" value="Unassembled WGS sequence"/>
</dbReference>
<dbReference type="SUPFAM" id="SSF55326">
    <property type="entry name" value="PurM N-terminal domain-like"/>
    <property type="match status" value="1"/>
</dbReference>
<dbReference type="EMBL" id="GL890840">
    <property type="protein sequence ID" value="EGJ33859.1"/>
    <property type="molecule type" value="Genomic_DNA"/>
</dbReference>
<gene>
    <name evidence="10" type="ORF">LYNGBM3L_22120</name>
</gene>
<dbReference type="HOGENOM" id="CLU_019558_0_0_3"/>
<evidence type="ECO:0000256" key="3">
    <source>
        <dbReference type="ARBA" id="ARBA00022777"/>
    </source>
</evidence>
<dbReference type="InterPro" id="IPR023753">
    <property type="entry name" value="FAD/NAD-binding_dom"/>
</dbReference>
<evidence type="ECO:0000256" key="4">
    <source>
        <dbReference type="ARBA" id="ARBA00022840"/>
    </source>
</evidence>
<evidence type="ECO:0000256" key="2">
    <source>
        <dbReference type="ARBA" id="ARBA00022741"/>
    </source>
</evidence>
<feature type="region of interest" description="Disordered" evidence="6">
    <location>
        <begin position="450"/>
        <end position="482"/>
    </location>
</feature>
<evidence type="ECO:0000313" key="10">
    <source>
        <dbReference type="EMBL" id="EGJ33859.1"/>
    </source>
</evidence>
<dbReference type="SUPFAM" id="SSF51905">
    <property type="entry name" value="FAD/NAD(P)-binding domain"/>
    <property type="match status" value="2"/>
</dbReference>
<dbReference type="Pfam" id="PF02769">
    <property type="entry name" value="AIRS_C"/>
    <property type="match status" value="1"/>
</dbReference>
<dbReference type="GO" id="GO:0016491">
    <property type="term" value="F:oxidoreductase activity"/>
    <property type="evidence" value="ECO:0007669"/>
    <property type="project" value="InterPro"/>
</dbReference>
<dbReference type="PRINTS" id="PR00368">
    <property type="entry name" value="FADPNR"/>
</dbReference>
<evidence type="ECO:0000259" key="7">
    <source>
        <dbReference type="Pfam" id="PF00586"/>
    </source>
</evidence>
<evidence type="ECO:0000259" key="9">
    <source>
        <dbReference type="Pfam" id="PF07992"/>
    </source>
</evidence>